<keyword evidence="6" id="KW-1185">Reference proteome</keyword>
<dbReference type="AlphaFoldDB" id="A0A7T5EIS5"/>
<comment type="similarity">
    <text evidence="1">Belongs to the LytR/CpsA/Psr (LCP) family.</text>
</comment>
<dbReference type="Proteomes" id="UP000595847">
    <property type="component" value="Chromosome"/>
</dbReference>
<dbReference type="EMBL" id="CP066308">
    <property type="protein sequence ID" value="QQE73402.1"/>
    <property type="molecule type" value="Genomic_DNA"/>
</dbReference>
<evidence type="ECO:0000313" key="5">
    <source>
        <dbReference type="Proteomes" id="UP000595847"/>
    </source>
</evidence>
<dbReference type="PANTHER" id="PTHR33392:SF6">
    <property type="entry name" value="POLYISOPRENYL-TEICHOIC ACID--PEPTIDOGLYCAN TEICHOIC ACID TRANSFERASE TAGU"/>
    <property type="match status" value="1"/>
</dbReference>
<sequence length="333" mass="37465">MNLFSFFRTYKKRLLGYALFCLVTFAIASIGMTVYQVKQMTGEWYAPLEATDAKPDVTSLRPASGSAPLELLAGSKPLQPFSLLVLGIDSRDGERARSDTIMLAAVHPEKQRVYLLSIPRDTYMEIPGYGHDKLNHAMAYGGPKLVKESLEGFLDVRIDRYLTIDFDGFRKVVDALGGVPIDVKKKMKYTDTSDDTYIDLSPGLQTLSGDQALDYARYRKSDTGREDSDYERIKRQQELVQALAEKGTSAEAFAKAFTLMEILGDHVRTDLTEREIASLLLSYSDPTPNTIRSDTLTGADERIWHHDVLGWYHLVPEQERGRVRQEIGKELAP</sequence>
<proteinExistence type="inferred from homology"/>
<dbReference type="NCBIfam" id="TIGR00350">
    <property type="entry name" value="lytR_cpsA_psr"/>
    <property type="match status" value="1"/>
</dbReference>
<dbReference type="Gene3D" id="3.40.630.190">
    <property type="entry name" value="LCP protein"/>
    <property type="match status" value="1"/>
</dbReference>
<evidence type="ECO:0000256" key="1">
    <source>
        <dbReference type="ARBA" id="ARBA00006068"/>
    </source>
</evidence>
<accession>A0A7T5EIS5</accession>
<organism evidence="3 5">
    <name type="scientific">Brevibacillus composti</name>
    <dbReference type="NCBI Taxonomy" id="2796470"/>
    <lineage>
        <taxon>Bacteria</taxon>
        <taxon>Bacillati</taxon>
        <taxon>Bacillota</taxon>
        <taxon>Bacilli</taxon>
        <taxon>Bacillales</taxon>
        <taxon>Paenibacillaceae</taxon>
        <taxon>Brevibacillus</taxon>
    </lineage>
</organism>
<evidence type="ECO:0000313" key="4">
    <source>
        <dbReference type="EMBL" id="QUO40483.1"/>
    </source>
</evidence>
<protein>
    <submittedName>
        <fullName evidence="3">LCP family protein</fullName>
    </submittedName>
</protein>
<gene>
    <name evidence="3" type="ORF">JD108_16060</name>
    <name evidence="4" type="ORF">KDJ56_16005</name>
</gene>
<reference evidence="4" key="2">
    <citation type="submission" date="2021-04" db="EMBL/GenBank/DDBJ databases">
        <title>Brevibacillus composti FJAT-54423, complete genome.</title>
        <authorList>
            <person name="Tang R."/>
        </authorList>
    </citation>
    <scope>NUCLEOTIDE SEQUENCE</scope>
    <source>
        <strain evidence="4">FJAT-54424</strain>
    </source>
</reference>
<dbReference type="PANTHER" id="PTHR33392">
    <property type="entry name" value="POLYISOPRENYL-TEICHOIC ACID--PEPTIDOGLYCAN TEICHOIC ACID TRANSFERASE TAGU"/>
    <property type="match status" value="1"/>
</dbReference>
<evidence type="ECO:0000313" key="6">
    <source>
        <dbReference type="Proteomes" id="UP000677234"/>
    </source>
</evidence>
<evidence type="ECO:0000313" key="3">
    <source>
        <dbReference type="EMBL" id="QQE73402.1"/>
    </source>
</evidence>
<dbReference type="InterPro" id="IPR004474">
    <property type="entry name" value="LytR_CpsA_psr"/>
</dbReference>
<dbReference type="RefSeq" id="WP_198827027.1">
    <property type="nucleotide sequence ID" value="NZ_CP066308.1"/>
</dbReference>
<reference evidence="3 5" key="1">
    <citation type="submission" date="2020-12" db="EMBL/GenBank/DDBJ databases">
        <title>strain FJAT-54423T represents a novel species of the genus Brevibacillus.</title>
        <authorList>
            <person name="Tang R."/>
        </authorList>
    </citation>
    <scope>NUCLEOTIDE SEQUENCE [LARGE SCALE GENOMIC DNA]</scope>
    <source>
        <strain evidence="3 5">FJAT-54423</strain>
    </source>
</reference>
<feature type="domain" description="Cell envelope-related transcriptional attenuator" evidence="2">
    <location>
        <begin position="97"/>
        <end position="246"/>
    </location>
</feature>
<dbReference type="EMBL" id="CP073708">
    <property type="protein sequence ID" value="QUO40483.1"/>
    <property type="molecule type" value="Genomic_DNA"/>
</dbReference>
<dbReference type="Pfam" id="PF03816">
    <property type="entry name" value="LytR_cpsA_psr"/>
    <property type="match status" value="1"/>
</dbReference>
<evidence type="ECO:0000259" key="2">
    <source>
        <dbReference type="Pfam" id="PF03816"/>
    </source>
</evidence>
<dbReference type="KEGG" id="bcop:JD108_16060"/>
<dbReference type="Proteomes" id="UP000677234">
    <property type="component" value="Chromosome"/>
</dbReference>
<name>A0A7T5EIS5_9BACL</name>
<dbReference type="InterPro" id="IPR050922">
    <property type="entry name" value="LytR/CpsA/Psr_CW_biosynth"/>
</dbReference>